<dbReference type="Gene3D" id="3.80.10.10">
    <property type="entry name" value="Ribonuclease Inhibitor"/>
    <property type="match status" value="2"/>
</dbReference>
<keyword evidence="5" id="KW-1185">Reference proteome</keyword>
<sequence length="516" mass="57696">MANNYVGDRLSFDGELCTVRFLGPIPQWGSQVIAIGVEWDDPTRGKNNGSLNGVQYFHCRVNGSGSFLKSTRKPDPGMGFYEAVQERYLYSDEIECEPIMVGRSKKVETLGIDKLSRYHAHISSLEMISLSRNRIFRQGEMGSVRLDSLKRLDLSFNLFSSLHDIMKIIKPLTGLSSLILNGNRFNDNCDSSENALYPIPHITELSLASTLLSPSQIELFLSSVFTSVKTLNLSGNLLESIPSGLLSDQGIAPFLQKLDLSWNYISDLTGENESITSRSRLIELDLSHNRITEVRADPLESCEVLDLRSNLISDWASVDAVGRIKDLRSLRINNNPIINPTKSELGIGADNKKEAQEREGNVEEEDNRLFVIARCPTIEKLNGSFIIDRERTDAELYFMSKVASNKYDLGIRSSNNWKRLVAKHGEPTVSVTPAKENIKNRLLSLEVIYKSRKEKLMVLGTSSVQKLRLAVAKKFGLSPFDIILSQSDQILDSDIDSIPRALISDEPIIVQNIVEA</sequence>
<dbReference type="InterPro" id="IPR032675">
    <property type="entry name" value="LRR_dom_sf"/>
</dbReference>
<dbReference type="SMART" id="SM00369">
    <property type="entry name" value="LRR_TYP"/>
    <property type="match status" value="3"/>
</dbReference>
<dbReference type="AlphaFoldDB" id="A0A167E0L3"/>
<protein>
    <submittedName>
        <fullName evidence="4">Pac2p</fullName>
    </submittedName>
</protein>
<evidence type="ECO:0000259" key="3">
    <source>
        <dbReference type="PROSITE" id="PS50245"/>
    </source>
</evidence>
<dbReference type="RefSeq" id="XP_018735985.1">
    <property type="nucleotide sequence ID" value="XM_018878710.1"/>
</dbReference>
<organism evidence="4 5">
    <name type="scientific">Sugiyamaella lignohabitans</name>
    <dbReference type="NCBI Taxonomy" id="796027"/>
    <lineage>
        <taxon>Eukaryota</taxon>
        <taxon>Fungi</taxon>
        <taxon>Dikarya</taxon>
        <taxon>Ascomycota</taxon>
        <taxon>Saccharomycotina</taxon>
        <taxon>Dipodascomycetes</taxon>
        <taxon>Dipodascales</taxon>
        <taxon>Trichomonascaceae</taxon>
        <taxon>Sugiyamaella</taxon>
    </lineage>
</organism>
<dbReference type="Gene3D" id="2.30.30.190">
    <property type="entry name" value="CAP Gly-rich-like domain"/>
    <property type="match status" value="1"/>
</dbReference>
<dbReference type="InterPro" id="IPR003591">
    <property type="entry name" value="Leu-rich_rpt_typical-subtyp"/>
</dbReference>
<dbReference type="InterPro" id="IPR036859">
    <property type="entry name" value="CAP-Gly_dom_sf"/>
</dbReference>
<dbReference type="PROSITE" id="PS50245">
    <property type="entry name" value="CAP_GLY_2"/>
    <property type="match status" value="1"/>
</dbReference>
<dbReference type="InterPro" id="IPR000938">
    <property type="entry name" value="CAP-Gly_domain"/>
</dbReference>
<dbReference type="PROSITE" id="PS51450">
    <property type="entry name" value="LRR"/>
    <property type="match status" value="2"/>
</dbReference>
<evidence type="ECO:0000313" key="5">
    <source>
        <dbReference type="Proteomes" id="UP000189580"/>
    </source>
</evidence>
<name>A0A167E0L3_9ASCO</name>
<evidence type="ECO:0000313" key="4">
    <source>
        <dbReference type="EMBL" id="ANB13508.1"/>
    </source>
</evidence>
<evidence type="ECO:0000256" key="2">
    <source>
        <dbReference type="ARBA" id="ARBA00022737"/>
    </source>
</evidence>
<keyword evidence="2" id="KW-0677">Repeat</keyword>
<accession>A0A167E0L3</accession>
<dbReference type="Pfam" id="PF00560">
    <property type="entry name" value="LRR_1"/>
    <property type="match status" value="1"/>
</dbReference>
<dbReference type="EMBL" id="CP014501">
    <property type="protein sequence ID" value="ANB13508.1"/>
    <property type="molecule type" value="Genomic_DNA"/>
</dbReference>
<dbReference type="PANTHER" id="PTHR45617">
    <property type="entry name" value="LEUCINE RICH REPEAT FAMILY PROTEIN"/>
    <property type="match status" value="1"/>
</dbReference>
<gene>
    <name evidence="4" type="primary">PAC2</name>
    <name evidence="4" type="ORF">AWJ20_1802</name>
</gene>
<evidence type="ECO:0000256" key="1">
    <source>
        <dbReference type="ARBA" id="ARBA00022614"/>
    </source>
</evidence>
<keyword evidence="1" id="KW-0433">Leucine-rich repeat</keyword>
<dbReference type="GeneID" id="30033645"/>
<dbReference type="SMART" id="SM01052">
    <property type="entry name" value="CAP_GLY"/>
    <property type="match status" value="1"/>
</dbReference>
<dbReference type="PROSITE" id="PS00845">
    <property type="entry name" value="CAP_GLY_1"/>
    <property type="match status" value="1"/>
</dbReference>
<dbReference type="SUPFAM" id="SSF74924">
    <property type="entry name" value="Cap-Gly domain"/>
    <property type="match status" value="1"/>
</dbReference>
<dbReference type="OrthoDB" id="5273213at2759"/>
<dbReference type="Pfam" id="PF01302">
    <property type="entry name" value="CAP_GLY"/>
    <property type="match status" value="1"/>
</dbReference>
<feature type="domain" description="CAP-Gly" evidence="3">
    <location>
        <begin position="35"/>
        <end position="69"/>
    </location>
</feature>
<dbReference type="SUPFAM" id="SSF52058">
    <property type="entry name" value="L domain-like"/>
    <property type="match status" value="1"/>
</dbReference>
<dbReference type="InterPro" id="IPR001611">
    <property type="entry name" value="Leu-rich_rpt"/>
</dbReference>
<reference evidence="4 5" key="1">
    <citation type="submission" date="2016-02" db="EMBL/GenBank/DDBJ databases">
        <title>Complete genome sequence and transcriptome regulation of the pentose utilising yeast Sugiyamaella lignohabitans.</title>
        <authorList>
            <person name="Bellasio M."/>
            <person name="Peymann A."/>
            <person name="Valli M."/>
            <person name="Sipitzky M."/>
            <person name="Graf A."/>
            <person name="Sauer M."/>
            <person name="Marx H."/>
            <person name="Mattanovich D."/>
        </authorList>
    </citation>
    <scope>NUCLEOTIDE SEQUENCE [LARGE SCALE GENOMIC DNA]</scope>
    <source>
        <strain evidence="4 5">CBS 10342</strain>
    </source>
</reference>
<dbReference type="KEGG" id="slb:AWJ20_1802"/>
<proteinExistence type="predicted"/>
<dbReference type="Proteomes" id="UP000189580">
    <property type="component" value="Chromosome a"/>
</dbReference>